<dbReference type="InterPro" id="IPR005545">
    <property type="entry name" value="YCII"/>
</dbReference>
<dbReference type="OrthoDB" id="3933054at2759"/>
<keyword evidence="4" id="KW-1185">Reference proteome</keyword>
<evidence type="ECO:0000313" key="3">
    <source>
        <dbReference type="EMBL" id="KAH0967916.1"/>
    </source>
</evidence>
<dbReference type="Gene3D" id="3.30.70.1060">
    <property type="entry name" value="Dimeric alpha+beta barrel"/>
    <property type="match status" value="1"/>
</dbReference>
<proteinExistence type="predicted"/>
<dbReference type="AlphaFoldDB" id="A0A9P8N8H0"/>
<reference evidence="3" key="1">
    <citation type="submission" date="2021-09" db="EMBL/GenBank/DDBJ databases">
        <title>A high-quality genome of the endoparasitic fungus Hirsutella rhossiliensis with a comparison of Hirsutella genomes reveals transposable elements contributing to genome size variation.</title>
        <authorList>
            <person name="Lin R."/>
            <person name="Jiao Y."/>
            <person name="Sun X."/>
            <person name="Ling J."/>
            <person name="Xie B."/>
            <person name="Cheng X."/>
        </authorList>
    </citation>
    <scope>NUCLEOTIDE SEQUENCE</scope>
    <source>
        <strain evidence="3">HR02</strain>
    </source>
</reference>
<evidence type="ECO:0000259" key="2">
    <source>
        <dbReference type="Pfam" id="PF03795"/>
    </source>
</evidence>
<dbReference type="RefSeq" id="XP_044725429.1">
    <property type="nucleotide sequence ID" value="XM_044859029.1"/>
</dbReference>
<evidence type="ECO:0000256" key="1">
    <source>
        <dbReference type="SAM" id="MobiDB-lite"/>
    </source>
</evidence>
<dbReference type="InterPro" id="IPR011008">
    <property type="entry name" value="Dimeric_a/b-barrel"/>
</dbReference>
<dbReference type="SUPFAM" id="SSF54909">
    <property type="entry name" value="Dimeric alpha+beta barrel"/>
    <property type="match status" value="1"/>
</dbReference>
<organism evidence="3 4">
    <name type="scientific">Hirsutella rhossiliensis</name>
    <dbReference type="NCBI Taxonomy" id="111463"/>
    <lineage>
        <taxon>Eukaryota</taxon>
        <taxon>Fungi</taxon>
        <taxon>Dikarya</taxon>
        <taxon>Ascomycota</taxon>
        <taxon>Pezizomycotina</taxon>
        <taxon>Sordariomycetes</taxon>
        <taxon>Hypocreomycetidae</taxon>
        <taxon>Hypocreales</taxon>
        <taxon>Ophiocordycipitaceae</taxon>
        <taxon>Hirsutella</taxon>
    </lineage>
</organism>
<protein>
    <submittedName>
        <fullName evidence="3">YCII-related domain-containing protein</fullName>
    </submittedName>
</protein>
<comment type="caution">
    <text evidence="3">The sequence shown here is derived from an EMBL/GenBank/DDBJ whole genome shotgun (WGS) entry which is preliminary data.</text>
</comment>
<dbReference type="Pfam" id="PF03795">
    <property type="entry name" value="YCII"/>
    <property type="match status" value="1"/>
</dbReference>
<dbReference type="EMBL" id="JAIZPD010000001">
    <property type="protein sequence ID" value="KAH0967916.1"/>
    <property type="molecule type" value="Genomic_DNA"/>
</dbReference>
<accession>A0A9P8N8H0</accession>
<dbReference type="PANTHER" id="PTHR35174">
    <property type="entry name" value="BLL7171 PROTEIN-RELATED"/>
    <property type="match status" value="1"/>
</dbReference>
<dbReference type="GeneID" id="68349687"/>
<evidence type="ECO:0000313" key="4">
    <source>
        <dbReference type="Proteomes" id="UP000824596"/>
    </source>
</evidence>
<name>A0A9P8N8H0_9HYPO</name>
<gene>
    <name evidence="3" type="ORF">HRG_00558</name>
</gene>
<dbReference type="Proteomes" id="UP000824596">
    <property type="component" value="Unassembled WGS sequence"/>
</dbReference>
<feature type="region of interest" description="Disordered" evidence="1">
    <location>
        <begin position="1"/>
        <end position="20"/>
    </location>
</feature>
<sequence length="145" mass="16151">MLSIQSDPVYAEARKQEPPTDHLESLASFSEEMAEAGVLLVAEGFKPTADGYRIKYSSAPPHEVVTGPFDVAKENHVCGVWLIETNTPEEALAWAKKVPFVNDGEVVMRRVGYGHEENSTFTKELKSRTDKLRAQMEKNRKAVGM</sequence>
<feature type="domain" description="YCII-related" evidence="2">
    <location>
        <begin position="14"/>
        <end position="111"/>
    </location>
</feature>